<name>A0A927D280_9RHOB</name>
<proteinExistence type="predicted"/>
<protein>
    <submittedName>
        <fullName evidence="2">DUF2189 domain-containing protein</fullName>
    </submittedName>
</protein>
<feature type="transmembrane region" description="Helical" evidence="1">
    <location>
        <begin position="160"/>
        <end position="182"/>
    </location>
</feature>
<organism evidence="2 3">
    <name type="scientific">Sulfitobacter aestuariivivens</name>
    <dbReference type="NCBI Taxonomy" id="2766981"/>
    <lineage>
        <taxon>Bacteria</taxon>
        <taxon>Pseudomonadati</taxon>
        <taxon>Pseudomonadota</taxon>
        <taxon>Alphaproteobacteria</taxon>
        <taxon>Rhodobacterales</taxon>
        <taxon>Roseobacteraceae</taxon>
        <taxon>Sulfitobacter</taxon>
    </lineage>
</organism>
<reference evidence="2" key="1">
    <citation type="submission" date="2020-08" db="EMBL/GenBank/DDBJ databases">
        <title>Sulfitobacter aestuariivivens sp. nov., isolated from a tidal flat.</title>
        <authorList>
            <person name="Park S."/>
            <person name="Yoon J.-H."/>
        </authorList>
    </citation>
    <scope>NUCLEOTIDE SEQUENCE</scope>
    <source>
        <strain evidence="2">TSTF-M16</strain>
    </source>
</reference>
<comment type="caution">
    <text evidence="2">The sequence shown here is derived from an EMBL/GenBank/DDBJ whole genome shotgun (WGS) entry which is preliminary data.</text>
</comment>
<evidence type="ECO:0000313" key="3">
    <source>
        <dbReference type="Proteomes" id="UP000635142"/>
    </source>
</evidence>
<feature type="transmembrane region" description="Helical" evidence="1">
    <location>
        <begin position="32"/>
        <end position="52"/>
    </location>
</feature>
<keyword evidence="1" id="KW-0472">Membrane</keyword>
<feature type="transmembrane region" description="Helical" evidence="1">
    <location>
        <begin position="217"/>
        <end position="240"/>
    </location>
</feature>
<evidence type="ECO:0000256" key="1">
    <source>
        <dbReference type="SAM" id="Phobius"/>
    </source>
</evidence>
<sequence length="262" mass="28291">MTTLARVHGAPAFKAPTAALMRHALSAGWRDFLAAPTFGLMMGAVCVAAGWALAGLTMWSGHTFWLVLAVFGFPLVAPFAAIGTYEVSRRRAHGAAGDLRSIVHVLWAERARQLPWLSALMVFVLLFWFFLGHMIFALFLGLKPMTNIMTSTDVFLSADGLLMMLIGSVVGGGFALLIYAVCVVGVPMLLEREVDYVTALLRSIGLVAAHPKVMLGWALVIAALLFLGMVPGFLGLLFILPWLGHASWHVYDGLVVREGPAD</sequence>
<dbReference type="AlphaFoldDB" id="A0A927D280"/>
<dbReference type="RefSeq" id="WP_191074039.1">
    <property type="nucleotide sequence ID" value="NZ_JACTAG010000001.1"/>
</dbReference>
<keyword evidence="1" id="KW-0812">Transmembrane</keyword>
<dbReference type="Pfam" id="PF09955">
    <property type="entry name" value="DUF2189"/>
    <property type="match status" value="1"/>
</dbReference>
<keyword evidence="1" id="KW-1133">Transmembrane helix</keyword>
<evidence type="ECO:0000313" key="2">
    <source>
        <dbReference type="EMBL" id="MBD3663051.1"/>
    </source>
</evidence>
<feature type="transmembrane region" description="Helical" evidence="1">
    <location>
        <begin position="116"/>
        <end position="140"/>
    </location>
</feature>
<dbReference type="EMBL" id="JACTAG010000001">
    <property type="protein sequence ID" value="MBD3663051.1"/>
    <property type="molecule type" value="Genomic_DNA"/>
</dbReference>
<dbReference type="Proteomes" id="UP000635142">
    <property type="component" value="Unassembled WGS sequence"/>
</dbReference>
<accession>A0A927D280</accession>
<dbReference type="InterPro" id="IPR018692">
    <property type="entry name" value="DUF2189"/>
</dbReference>
<keyword evidence="3" id="KW-1185">Reference proteome</keyword>
<feature type="transmembrane region" description="Helical" evidence="1">
    <location>
        <begin position="64"/>
        <end position="85"/>
    </location>
</feature>
<gene>
    <name evidence="2" type="ORF">H9Q16_03880</name>
</gene>